<name>A0A831K2W7_9GAMM</name>
<proteinExistence type="predicted"/>
<dbReference type="EMBL" id="DRCV01000071">
    <property type="protein sequence ID" value="HDK37697.1"/>
    <property type="molecule type" value="Genomic_DNA"/>
</dbReference>
<keyword evidence="3" id="KW-0808">Transferase</keyword>
<gene>
    <name evidence="3" type="primary">glnD</name>
    <name evidence="3" type="ORF">ENG92_01595</name>
</gene>
<dbReference type="PANTHER" id="PTHR47320">
    <property type="entry name" value="BIFUNCTIONAL URIDYLYLTRANSFERASE/URIDYLYL-REMOVING ENZYME"/>
    <property type="match status" value="1"/>
</dbReference>
<dbReference type="AlphaFoldDB" id="A0A831K2W7"/>
<dbReference type="CDD" id="cd05401">
    <property type="entry name" value="NT_GlnE_GlnD_like"/>
    <property type="match status" value="1"/>
</dbReference>
<feature type="domain" description="Polymerase nucleotidyl transferase" evidence="2">
    <location>
        <begin position="73"/>
        <end position="105"/>
    </location>
</feature>
<evidence type="ECO:0000256" key="1">
    <source>
        <dbReference type="ARBA" id="ARBA00022801"/>
    </source>
</evidence>
<accession>A0A831K2W7</accession>
<keyword evidence="1" id="KW-0378">Hydrolase</keyword>
<dbReference type="InterPro" id="IPR010043">
    <property type="entry name" value="UTase/UR"/>
</dbReference>
<evidence type="ECO:0000259" key="2">
    <source>
        <dbReference type="Pfam" id="PF01909"/>
    </source>
</evidence>
<comment type="caution">
    <text evidence="3">The sequence shown here is derived from an EMBL/GenBank/DDBJ whole genome shotgun (WGS) entry which is preliminary data.</text>
</comment>
<dbReference type="EC" id="2.7.7.59" evidence="3"/>
<dbReference type="PANTHER" id="PTHR47320:SF1">
    <property type="entry name" value="BIFUNCTIONAL URIDYLYLTRANSFERASE_URIDYLYL-REMOVING ENZYME"/>
    <property type="match status" value="1"/>
</dbReference>
<evidence type="ECO:0000313" key="3">
    <source>
        <dbReference type="EMBL" id="HDK37697.1"/>
    </source>
</evidence>
<dbReference type="GO" id="GO:0008773">
    <property type="term" value="F:[protein-PII] uridylyltransferase activity"/>
    <property type="evidence" value="ECO:0007669"/>
    <property type="project" value="UniProtKB-EC"/>
</dbReference>
<dbReference type="InterPro" id="IPR002934">
    <property type="entry name" value="Polymerase_NTP_transf_dom"/>
</dbReference>
<sequence>MPTALIPELDQQLDQARDPLATFRDIIARSKTVLAERFNAGDAVEDLVHARSDFIDQVLLRAWQRFMGGAADDASLIAVGGYGRGELHPASDVDVLILVNSIPKDIQAENLEQLVSFLWDIGLEIGHSVRTLAQCVESAIDDVTIVTSLMESRFLAGNENLFRQMKEA</sequence>
<organism evidence="3">
    <name type="scientific">Thiolapillus brandeum</name>
    <dbReference type="NCBI Taxonomy" id="1076588"/>
    <lineage>
        <taxon>Bacteria</taxon>
        <taxon>Pseudomonadati</taxon>
        <taxon>Pseudomonadota</taxon>
        <taxon>Gammaproteobacteria</taxon>
        <taxon>Chromatiales</taxon>
        <taxon>Sedimenticolaceae</taxon>
        <taxon>Thiolapillus</taxon>
    </lineage>
</organism>
<dbReference type="InterPro" id="IPR043519">
    <property type="entry name" value="NT_sf"/>
</dbReference>
<dbReference type="GO" id="GO:0016787">
    <property type="term" value="F:hydrolase activity"/>
    <property type="evidence" value="ECO:0007669"/>
    <property type="project" value="UniProtKB-KW"/>
</dbReference>
<feature type="non-terminal residue" evidence="3">
    <location>
        <position position="168"/>
    </location>
</feature>
<dbReference type="Pfam" id="PF01909">
    <property type="entry name" value="NTP_transf_2"/>
    <property type="match status" value="1"/>
</dbReference>
<dbReference type="SUPFAM" id="SSF81301">
    <property type="entry name" value="Nucleotidyltransferase"/>
    <property type="match status" value="1"/>
</dbReference>
<dbReference type="Proteomes" id="UP000885822">
    <property type="component" value="Unassembled WGS sequence"/>
</dbReference>
<keyword evidence="3" id="KW-0548">Nucleotidyltransferase</keyword>
<protein>
    <submittedName>
        <fullName evidence="3">[protein-PII] uridylyltransferase</fullName>
        <ecNumber evidence="3">2.7.7.59</ecNumber>
    </submittedName>
</protein>
<reference evidence="3" key="1">
    <citation type="journal article" date="2020" name="mSystems">
        <title>Genome- and Community-Level Interaction Insights into Carbon Utilization and Element Cycling Functions of Hydrothermarchaeota in Hydrothermal Sediment.</title>
        <authorList>
            <person name="Zhou Z."/>
            <person name="Liu Y."/>
            <person name="Xu W."/>
            <person name="Pan J."/>
            <person name="Luo Z.H."/>
            <person name="Li M."/>
        </authorList>
    </citation>
    <scope>NUCLEOTIDE SEQUENCE [LARGE SCALE GENOMIC DNA]</scope>
    <source>
        <strain evidence="3">HyVt-26</strain>
    </source>
</reference>